<dbReference type="InterPro" id="IPR036093">
    <property type="entry name" value="NAC_dom_sf"/>
</dbReference>
<evidence type="ECO:0000259" key="6">
    <source>
        <dbReference type="PROSITE" id="PS51005"/>
    </source>
</evidence>
<gene>
    <name evidence="7" type="ORF">BRAPAZ1V2_A02P27090.2</name>
</gene>
<comment type="subcellular location">
    <subcellularLocation>
        <location evidence="1">Nucleus</location>
    </subcellularLocation>
</comment>
<dbReference type="Pfam" id="PF02365">
    <property type="entry name" value="NAM"/>
    <property type="match status" value="1"/>
</dbReference>
<evidence type="ECO:0000313" key="7">
    <source>
        <dbReference type="EMBL" id="CAG7893757.1"/>
    </source>
</evidence>
<dbReference type="InterPro" id="IPR003441">
    <property type="entry name" value="NAC-dom"/>
</dbReference>
<dbReference type="AlphaFoldDB" id="A0A8D9M0Y5"/>
<proteinExistence type="predicted"/>
<evidence type="ECO:0000256" key="1">
    <source>
        <dbReference type="ARBA" id="ARBA00004123"/>
    </source>
</evidence>
<dbReference type="PANTHER" id="PTHR31744">
    <property type="entry name" value="PROTEIN CUP-SHAPED COTYLEDON 2-RELATED"/>
    <property type="match status" value="1"/>
</dbReference>
<dbReference type="SUPFAM" id="SSF101941">
    <property type="entry name" value="NAC domain"/>
    <property type="match status" value="1"/>
</dbReference>
<keyword evidence="4" id="KW-0804">Transcription</keyword>
<dbReference type="Gramene" id="A02p27090.2_BraZ1">
    <property type="protein sequence ID" value="A02p27090.2_BraZ1.CDS"/>
    <property type="gene ID" value="A02g27090.2_BraZ1"/>
</dbReference>
<dbReference type="GO" id="GO:0006355">
    <property type="term" value="P:regulation of DNA-templated transcription"/>
    <property type="evidence" value="ECO:0007669"/>
    <property type="project" value="InterPro"/>
</dbReference>
<name>A0A8D9M0Y5_BRACM</name>
<dbReference type="GO" id="GO:0005634">
    <property type="term" value="C:nucleus"/>
    <property type="evidence" value="ECO:0007669"/>
    <property type="project" value="UniProtKB-SubCell"/>
</dbReference>
<protein>
    <recommendedName>
        <fullName evidence="6">NAC domain-containing protein</fullName>
    </recommendedName>
</protein>
<keyword evidence="3" id="KW-0238">DNA-binding</keyword>
<organism evidence="7 8">
    <name type="scientific">Brassica campestris</name>
    <name type="common">Field mustard</name>
    <dbReference type="NCBI Taxonomy" id="3711"/>
    <lineage>
        <taxon>Eukaryota</taxon>
        <taxon>Viridiplantae</taxon>
        <taxon>Streptophyta</taxon>
        <taxon>Embryophyta</taxon>
        <taxon>Tracheophyta</taxon>
        <taxon>Spermatophyta</taxon>
        <taxon>Magnoliopsida</taxon>
        <taxon>eudicotyledons</taxon>
        <taxon>Gunneridae</taxon>
        <taxon>Pentapetalae</taxon>
        <taxon>rosids</taxon>
        <taxon>malvids</taxon>
        <taxon>Brassicales</taxon>
        <taxon>Brassicaceae</taxon>
        <taxon>Brassiceae</taxon>
        <taxon>Brassica</taxon>
    </lineage>
</organism>
<reference evidence="7 8" key="1">
    <citation type="submission" date="2021-07" db="EMBL/GenBank/DDBJ databases">
        <authorList>
            <consortium name="Genoscope - CEA"/>
            <person name="William W."/>
        </authorList>
    </citation>
    <scope>NUCLEOTIDE SEQUENCE [LARGE SCALE GENOMIC DNA]</scope>
</reference>
<evidence type="ECO:0000256" key="4">
    <source>
        <dbReference type="ARBA" id="ARBA00023163"/>
    </source>
</evidence>
<dbReference type="Proteomes" id="UP000694005">
    <property type="component" value="Chromosome A02"/>
</dbReference>
<sequence>MARMDFRTGYAECGEWDVVNQLPPETGPVHKAANNTRKTKPPHIWRQTPQNQRAYVKQLFYSILDETKLIWEACNPSCTGYWKATGADKPIGRPKPVGIKKALVFYSGKSPRGEKTNWNMHEYRLADVDRYDFETGFVNRTWWFDTVGRWVLCRIYNKKGVIESRGSEVENGHVTAPVMINFDKPEMVGGSTCSDQQVVSPEFTCEAKTEPSRWSNALEVPFNYVDAIADNEIVSRLLGGNQMWSTDFLSCHVRVGGNYQPRESHVPVNRFTSTMLNRKGTNWAFLGNTFVLLLD</sequence>
<dbReference type="PROSITE" id="PS51005">
    <property type="entry name" value="NAC"/>
    <property type="match status" value="1"/>
</dbReference>
<feature type="domain" description="NAC" evidence="6">
    <location>
        <begin position="1"/>
        <end position="158"/>
    </location>
</feature>
<dbReference type="GO" id="GO:0003677">
    <property type="term" value="F:DNA binding"/>
    <property type="evidence" value="ECO:0007669"/>
    <property type="project" value="UniProtKB-KW"/>
</dbReference>
<evidence type="ECO:0000256" key="2">
    <source>
        <dbReference type="ARBA" id="ARBA00023015"/>
    </source>
</evidence>
<dbReference type="PANTHER" id="PTHR31744:SF233">
    <property type="entry name" value="NAC DOMAIN-CONTAINING PROTEIN 72-LIKE"/>
    <property type="match status" value="1"/>
</dbReference>
<keyword evidence="5" id="KW-0539">Nucleus</keyword>
<accession>A0A8D9M0Y5</accession>
<evidence type="ECO:0000256" key="3">
    <source>
        <dbReference type="ARBA" id="ARBA00023125"/>
    </source>
</evidence>
<evidence type="ECO:0000256" key="5">
    <source>
        <dbReference type="ARBA" id="ARBA00023242"/>
    </source>
</evidence>
<evidence type="ECO:0000313" key="8">
    <source>
        <dbReference type="Proteomes" id="UP000694005"/>
    </source>
</evidence>
<keyword evidence="2" id="KW-0805">Transcription regulation</keyword>
<dbReference type="Gene3D" id="2.170.150.80">
    <property type="entry name" value="NAC domain"/>
    <property type="match status" value="1"/>
</dbReference>
<dbReference type="EMBL" id="LS974618">
    <property type="protein sequence ID" value="CAG7893757.1"/>
    <property type="molecule type" value="Genomic_DNA"/>
</dbReference>